<feature type="region of interest" description="Disordered" evidence="1">
    <location>
        <begin position="672"/>
        <end position="707"/>
    </location>
</feature>
<dbReference type="PROSITE" id="PS50172">
    <property type="entry name" value="BRCT"/>
    <property type="match status" value="1"/>
</dbReference>
<keyword evidence="4" id="KW-1185">Reference proteome</keyword>
<feature type="compositionally biased region" description="Low complexity" evidence="1">
    <location>
        <begin position="166"/>
        <end position="185"/>
    </location>
</feature>
<dbReference type="HOGENOM" id="CLU_343578_0_0_1"/>
<feature type="region of interest" description="Disordered" evidence="1">
    <location>
        <begin position="323"/>
        <end position="418"/>
    </location>
</feature>
<sequence>MEHSPSIQPAAENMRLFVDSSGAALSIFLDISGVENRPKLIRTLRNSGAAPCRFPKDASILLVDADSISGRQFVRDWAADPNKVVLGYQWARRCVAQRRLLLEDDDWGGFRVSDDGEDIYSEDEYAEEIQKSPLPTPRPTPSELPGSIKTTKPPSIQSHLQPKMHPPQSQSQPQSQPQSQTQLQPQPQPPFINHNYPPMHNPFSQLSPSNSFAPMFGLNPQFQYPNPMMQAPSVISLVESAIHLARQQGADTTQLQAVHASLSQHPPQQPTSHPFLFPNMQNYTNPSAIAGSSQHPPLEARSLAQAQLPDNISDGSDIKDFFIAQEPPTPSLKRKDRSVSPTFPPRPASSSRSKGKQKADQADQGSRLHRRKSPLTRSRPLPPPVASDRPPSLFSIASTPSATFPPKDSQSRREDKGVFRVANGPLRMFVQIDIRNRREIVISIKKNGGIITADIAVAAYAVLSVRSTTYHSLRGEAERHGTPVVLASFVHDCITEGRLLDPEEYSLNESSAKKKRGRQPKLAQDNVIKPSEAKPKGRRKKIKQKTPSLHEDRSPTPAPPLETKEMRGGRYYFTDAEINYARMYFRRLMGIDPNTSLVNACIKLSVKMPHHTSGSWQQTMSKRGIWEEAKASATSRPPPEDIVHNGNNHISHDDDDNTDEDIQGVRDLLGEDDHVGERPSAGESMVNPFPEFKGHDEAPSTSDPVSVVTPGSNLQTVAPATELHVEPVPTAPPAPASVPTPSLAPTSVPASVLDDSLDSTQVRVDFEAIVGFLSSADADDGGEEEVWALLTRLHHCQTAPDWRTFVERHSEAVMEEVARRCQLQMAPS</sequence>
<accession>W4KM27</accession>
<protein>
    <recommendedName>
        <fullName evidence="2">BRCT domain-containing protein</fullName>
    </recommendedName>
</protein>
<name>W4KM27_HETIT</name>
<dbReference type="Proteomes" id="UP000030671">
    <property type="component" value="Unassembled WGS sequence"/>
</dbReference>
<evidence type="ECO:0000313" key="4">
    <source>
        <dbReference type="Proteomes" id="UP000030671"/>
    </source>
</evidence>
<evidence type="ECO:0000313" key="3">
    <source>
        <dbReference type="EMBL" id="ETW86888.1"/>
    </source>
</evidence>
<evidence type="ECO:0000256" key="1">
    <source>
        <dbReference type="SAM" id="MobiDB-lite"/>
    </source>
</evidence>
<feature type="compositionally biased region" description="Basic and acidic residues" evidence="1">
    <location>
        <begin position="409"/>
        <end position="418"/>
    </location>
</feature>
<evidence type="ECO:0000259" key="2">
    <source>
        <dbReference type="PROSITE" id="PS50172"/>
    </source>
</evidence>
<dbReference type="GeneID" id="20671883"/>
<dbReference type="InParanoid" id="W4KM27"/>
<gene>
    <name evidence="3" type="ORF">HETIRDRAFT_377527</name>
</gene>
<dbReference type="OrthoDB" id="3267102at2759"/>
<dbReference type="SUPFAM" id="SSF52113">
    <property type="entry name" value="BRCT domain"/>
    <property type="match status" value="1"/>
</dbReference>
<dbReference type="Gene3D" id="3.40.50.10190">
    <property type="entry name" value="BRCT domain"/>
    <property type="match status" value="1"/>
</dbReference>
<proteinExistence type="predicted"/>
<feature type="region of interest" description="Disordered" evidence="1">
    <location>
        <begin position="128"/>
        <end position="208"/>
    </location>
</feature>
<dbReference type="KEGG" id="hir:HETIRDRAFT_377527"/>
<feature type="compositionally biased region" description="Polar residues" evidence="1">
    <location>
        <begin position="148"/>
        <end position="160"/>
    </location>
</feature>
<dbReference type="RefSeq" id="XP_009540856.1">
    <property type="nucleotide sequence ID" value="XM_009542561.1"/>
</dbReference>
<dbReference type="EMBL" id="KI925454">
    <property type="protein sequence ID" value="ETW86888.1"/>
    <property type="molecule type" value="Genomic_DNA"/>
</dbReference>
<organism evidence="3 4">
    <name type="scientific">Heterobasidion irregulare (strain TC 32-1)</name>
    <dbReference type="NCBI Taxonomy" id="747525"/>
    <lineage>
        <taxon>Eukaryota</taxon>
        <taxon>Fungi</taxon>
        <taxon>Dikarya</taxon>
        <taxon>Basidiomycota</taxon>
        <taxon>Agaricomycotina</taxon>
        <taxon>Agaricomycetes</taxon>
        <taxon>Russulales</taxon>
        <taxon>Bondarzewiaceae</taxon>
        <taxon>Heterobasidion</taxon>
        <taxon>Heterobasidion annosum species complex</taxon>
    </lineage>
</organism>
<dbReference type="STRING" id="747525.W4KM27"/>
<feature type="region of interest" description="Disordered" evidence="1">
    <location>
        <begin position="508"/>
        <end position="564"/>
    </location>
</feature>
<dbReference type="InterPro" id="IPR001357">
    <property type="entry name" value="BRCT_dom"/>
</dbReference>
<dbReference type="InterPro" id="IPR036420">
    <property type="entry name" value="BRCT_dom_sf"/>
</dbReference>
<feature type="domain" description="BRCT" evidence="2">
    <location>
        <begin position="436"/>
        <end position="507"/>
    </location>
</feature>
<reference evidence="3 4" key="1">
    <citation type="journal article" date="2012" name="New Phytol.">
        <title>Insight into trade-off between wood decay and parasitism from the genome of a fungal forest pathogen.</title>
        <authorList>
            <person name="Olson A."/>
            <person name="Aerts A."/>
            <person name="Asiegbu F."/>
            <person name="Belbahri L."/>
            <person name="Bouzid O."/>
            <person name="Broberg A."/>
            <person name="Canback B."/>
            <person name="Coutinho P.M."/>
            <person name="Cullen D."/>
            <person name="Dalman K."/>
            <person name="Deflorio G."/>
            <person name="van Diepen L.T."/>
            <person name="Dunand C."/>
            <person name="Duplessis S."/>
            <person name="Durling M."/>
            <person name="Gonthier P."/>
            <person name="Grimwood J."/>
            <person name="Fossdal C.G."/>
            <person name="Hansson D."/>
            <person name="Henrissat B."/>
            <person name="Hietala A."/>
            <person name="Himmelstrand K."/>
            <person name="Hoffmeister D."/>
            <person name="Hogberg N."/>
            <person name="James T.Y."/>
            <person name="Karlsson M."/>
            <person name="Kohler A."/>
            <person name="Kues U."/>
            <person name="Lee Y.H."/>
            <person name="Lin Y.C."/>
            <person name="Lind M."/>
            <person name="Lindquist E."/>
            <person name="Lombard V."/>
            <person name="Lucas S."/>
            <person name="Lunden K."/>
            <person name="Morin E."/>
            <person name="Murat C."/>
            <person name="Park J."/>
            <person name="Raffaello T."/>
            <person name="Rouze P."/>
            <person name="Salamov A."/>
            <person name="Schmutz J."/>
            <person name="Solheim H."/>
            <person name="Stahlberg J."/>
            <person name="Velez H."/>
            <person name="de Vries R.P."/>
            <person name="Wiebenga A."/>
            <person name="Woodward S."/>
            <person name="Yakovlev I."/>
            <person name="Garbelotto M."/>
            <person name="Martin F."/>
            <person name="Grigoriev I.V."/>
            <person name="Stenlid J."/>
        </authorList>
    </citation>
    <scope>NUCLEOTIDE SEQUENCE [LARGE SCALE GENOMIC DNA]</scope>
    <source>
        <strain evidence="3 4">TC 32-1</strain>
    </source>
</reference>
<dbReference type="AlphaFoldDB" id="W4KM27"/>
<dbReference type="eggNOG" id="ENOG502SQ9M">
    <property type="taxonomic scope" value="Eukaryota"/>
</dbReference>
<dbReference type="Pfam" id="PF16589">
    <property type="entry name" value="BRCT_2"/>
    <property type="match status" value="1"/>
</dbReference>